<dbReference type="Proteomes" id="UP000606922">
    <property type="component" value="Unassembled WGS sequence"/>
</dbReference>
<dbReference type="Gene3D" id="6.10.250.660">
    <property type="match status" value="1"/>
</dbReference>
<evidence type="ECO:0000313" key="1">
    <source>
        <dbReference type="EMBL" id="GGA99853.1"/>
    </source>
</evidence>
<dbReference type="NCBIfam" id="TIGR03544">
    <property type="entry name" value="DivI1A_domain"/>
    <property type="match status" value="2"/>
</dbReference>
<proteinExistence type="predicted"/>
<keyword evidence="2" id="KW-1185">Reference proteome</keyword>
<evidence type="ECO:0000313" key="2">
    <source>
        <dbReference type="Proteomes" id="UP000606922"/>
    </source>
</evidence>
<evidence type="ECO:0008006" key="3">
    <source>
        <dbReference type="Google" id="ProtNLM"/>
    </source>
</evidence>
<reference evidence="1" key="2">
    <citation type="submission" date="2020-09" db="EMBL/GenBank/DDBJ databases">
        <authorList>
            <person name="Sun Q."/>
            <person name="Zhou Y."/>
        </authorList>
    </citation>
    <scope>NUCLEOTIDE SEQUENCE</scope>
    <source>
        <strain evidence="1">CGMCC 1.12813</strain>
    </source>
</reference>
<gene>
    <name evidence="1" type="ORF">GCM10010979_12900</name>
</gene>
<sequence length="208" mass="22217">MPTSDSVLEARFTVTKFREGYEQAAVAGFLARAGAALAAWENTSAAPALTADEVLALRFATVKFDNGFDQDEVDDLLARVAAALREYEATAAARATARASVAEPVEAPPADLVHSSLLADKTFTTTRFRTGYSIVGVDGFLAAARELIATYETTGEPSVPAPFASADVVNVRFTPTSWRRGYEQNEVGELLTGIIATLAYYERVAAAR</sequence>
<accession>A0A916WGU0</accession>
<comment type="caution">
    <text evidence="1">The sequence shown here is derived from an EMBL/GenBank/DDBJ whole genome shotgun (WGS) entry which is preliminary data.</text>
</comment>
<protein>
    <recommendedName>
        <fullName evidence="3">DivIVA domain-containing protein</fullName>
    </recommendedName>
</protein>
<name>A0A916WGU0_9MICO</name>
<dbReference type="RefSeq" id="WP_188509828.1">
    <property type="nucleotide sequence ID" value="NZ_BMGB01000001.1"/>
</dbReference>
<organism evidence="1 2">
    <name type="scientific">Conyzicola nivalis</name>
    <dbReference type="NCBI Taxonomy" id="1477021"/>
    <lineage>
        <taxon>Bacteria</taxon>
        <taxon>Bacillati</taxon>
        <taxon>Actinomycetota</taxon>
        <taxon>Actinomycetes</taxon>
        <taxon>Micrococcales</taxon>
        <taxon>Microbacteriaceae</taxon>
        <taxon>Conyzicola</taxon>
    </lineage>
</organism>
<dbReference type="InterPro" id="IPR019933">
    <property type="entry name" value="DivIVA_domain"/>
</dbReference>
<dbReference type="AlphaFoldDB" id="A0A916WGU0"/>
<reference evidence="1" key="1">
    <citation type="journal article" date="2014" name="Int. J. Syst. Evol. Microbiol.">
        <title>Complete genome sequence of Corynebacterium casei LMG S-19264T (=DSM 44701T), isolated from a smear-ripened cheese.</title>
        <authorList>
            <consortium name="US DOE Joint Genome Institute (JGI-PGF)"/>
            <person name="Walter F."/>
            <person name="Albersmeier A."/>
            <person name="Kalinowski J."/>
            <person name="Ruckert C."/>
        </authorList>
    </citation>
    <scope>NUCLEOTIDE SEQUENCE</scope>
    <source>
        <strain evidence="1">CGMCC 1.12813</strain>
    </source>
</reference>
<dbReference type="EMBL" id="BMGB01000001">
    <property type="protein sequence ID" value="GGA99853.1"/>
    <property type="molecule type" value="Genomic_DNA"/>
</dbReference>